<keyword evidence="2" id="KW-1185">Reference proteome</keyword>
<dbReference type="HOGENOM" id="CLU_101791_0_0_9"/>
<dbReference type="RefSeq" id="WP_015738314.1">
    <property type="nucleotide sequence ID" value="NC_013385.1"/>
</dbReference>
<protein>
    <recommendedName>
        <fullName evidence="3">Nucleotidyl transferase AbiEii/AbiGii toxin family protein</fullName>
    </recommendedName>
</protein>
<evidence type="ECO:0000313" key="2">
    <source>
        <dbReference type="Proteomes" id="UP000002620"/>
    </source>
</evidence>
<evidence type="ECO:0000313" key="1">
    <source>
        <dbReference type="EMBL" id="ACX51436.1"/>
    </source>
</evidence>
<proteinExistence type="predicted"/>
<dbReference type="Pfam" id="PF08843">
    <property type="entry name" value="AbiEii"/>
    <property type="match status" value="1"/>
</dbReference>
<dbReference type="AlphaFoldDB" id="C9RB09"/>
<sequence>MTWKVLFDRALEVIDAAAIPAGEWTFGGGSALAFRFNHRVSRDVDIFLTDAQLLLLATPRLNTGIAERVSDYEEAASSLKLFFPEGQVDFIVAPHLTKDYFTEEVVCGRRVRVETPVEIVIKKLFYRAEFLKVRDIVDVATVFKHQPEVLLGVASGLLGSRLRSIEWKWSRLEPKYRTEVEELEVQDADLKENTPVLFATFLERLAARIRSSPPPQHRSYSQ</sequence>
<dbReference type="eggNOG" id="ENOG5032HF7">
    <property type="taxonomic scope" value="Bacteria"/>
</dbReference>
<evidence type="ECO:0008006" key="3">
    <source>
        <dbReference type="Google" id="ProtNLM"/>
    </source>
</evidence>
<dbReference type="Proteomes" id="UP000002620">
    <property type="component" value="Chromosome"/>
</dbReference>
<organism evidence="1 2">
    <name type="scientific">Ammonifex degensii (strain DSM 10501 / KC4)</name>
    <dbReference type="NCBI Taxonomy" id="429009"/>
    <lineage>
        <taxon>Bacteria</taxon>
        <taxon>Bacillati</taxon>
        <taxon>Bacillota</taxon>
        <taxon>Clostridia</taxon>
        <taxon>Thermoanaerobacterales</taxon>
        <taxon>Thermoanaerobacteraceae</taxon>
        <taxon>Ammonifex</taxon>
    </lineage>
</organism>
<dbReference type="STRING" id="429009.Adeg_0268"/>
<name>C9RB09_AMMDK</name>
<dbReference type="KEGG" id="adg:Adeg_0268"/>
<dbReference type="InterPro" id="IPR014942">
    <property type="entry name" value="AbiEii"/>
</dbReference>
<dbReference type="EMBL" id="CP001785">
    <property type="protein sequence ID" value="ACX51436.1"/>
    <property type="molecule type" value="Genomic_DNA"/>
</dbReference>
<reference evidence="1 2" key="1">
    <citation type="submission" date="2009-10" db="EMBL/GenBank/DDBJ databases">
        <title>Complete sequence of chromosome of Ammonifex degensii KC4.</title>
        <authorList>
            <consortium name="US DOE Joint Genome Institute"/>
            <person name="Kerfeld C."/>
            <person name="Goodner B."/>
            <person name="Huber H."/>
            <person name="Stetter K."/>
            <person name="Lucas S."/>
            <person name="Copeland A."/>
            <person name="Lapidus A."/>
            <person name="Glavina del Rio T."/>
            <person name="Dalin E."/>
            <person name="Tice H."/>
            <person name="Bruce D."/>
            <person name="Goodwin L."/>
            <person name="Pitluck S."/>
            <person name="Saunders E."/>
            <person name="Brettin T."/>
            <person name="Detter J.C."/>
            <person name="Han C."/>
            <person name="Larimer F."/>
            <person name="Land M."/>
            <person name="Hauser L."/>
            <person name="Kyrpides N."/>
            <person name="Ovchinnikova G."/>
            <person name="Richardson P."/>
        </authorList>
    </citation>
    <scope>NUCLEOTIDE SEQUENCE [LARGE SCALE GENOMIC DNA]</scope>
    <source>
        <strain evidence="2">DSM 10501 / KC4</strain>
    </source>
</reference>
<accession>C9RB09</accession>
<gene>
    <name evidence="1" type="ordered locus">Adeg_0268</name>
</gene>